<comment type="cofactor">
    <cofactor evidence="16">
        <name>Mg(2+)</name>
        <dbReference type="ChEBI" id="CHEBI:18420"/>
    </cofactor>
    <cofactor evidence="16">
        <name>Mn(2+)</name>
        <dbReference type="ChEBI" id="CHEBI:29035"/>
    </cofactor>
    <text evidence="16">Binds 2 magnesium or manganese ions per subunit.</text>
</comment>
<dbReference type="PIRSF" id="PIRSF039102">
    <property type="entry name" value="Ddl/VanB"/>
    <property type="match status" value="1"/>
</dbReference>
<dbReference type="SUPFAM" id="SSF52440">
    <property type="entry name" value="PreATP-grasp domain"/>
    <property type="match status" value="1"/>
</dbReference>
<dbReference type="GO" id="GO:0005737">
    <property type="term" value="C:cytoplasm"/>
    <property type="evidence" value="ECO:0007669"/>
    <property type="project" value="UniProtKB-SubCell"/>
</dbReference>
<dbReference type="InterPro" id="IPR000291">
    <property type="entry name" value="D-Ala_lig_Van_CS"/>
</dbReference>
<comment type="catalytic activity">
    <reaction evidence="13 14">
        <text>2 D-alanine + ATP = D-alanyl-D-alanine + ADP + phosphate + H(+)</text>
        <dbReference type="Rhea" id="RHEA:11224"/>
        <dbReference type="ChEBI" id="CHEBI:15378"/>
        <dbReference type="ChEBI" id="CHEBI:30616"/>
        <dbReference type="ChEBI" id="CHEBI:43474"/>
        <dbReference type="ChEBI" id="CHEBI:57416"/>
        <dbReference type="ChEBI" id="CHEBI:57822"/>
        <dbReference type="ChEBI" id="CHEBI:456216"/>
        <dbReference type="EC" id="6.3.2.4"/>
    </reaction>
</comment>
<dbReference type="AlphaFoldDB" id="A0A7D4AYC0"/>
<dbReference type="InterPro" id="IPR011127">
    <property type="entry name" value="Dala_Dala_lig_N"/>
</dbReference>
<evidence type="ECO:0000256" key="7">
    <source>
        <dbReference type="ARBA" id="ARBA00022723"/>
    </source>
</evidence>
<dbReference type="Gene3D" id="3.30.1490.20">
    <property type="entry name" value="ATP-grasp fold, A domain"/>
    <property type="match status" value="1"/>
</dbReference>
<dbReference type="NCBIfam" id="TIGR01205">
    <property type="entry name" value="D_ala_D_alaTIGR"/>
    <property type="match status" value="1"/>
</dbReference>
<dbReference type="Pfam" id="PF07478">
    <property type="entry name" value="Dala_Dala_lig_C"/>
    <property type="match status" value="1"/>
</dbReference>
<dbReference type="Proteomes" id="UP000500961">
    <property type="component" value="Chromosome"/>
</dbReference>
<evidence type="ECO:0000256" key="14">
    <source>
        <dbReference type="HAMAP-Rule" id="MF_00047"/>
    </source>
</evidence>
<accession>A0A7D4AYC0</accession>
<sequence length="330" mass="36592">MSSKLNIAIMAGGDSSEANISLQSATQIAGWLDPERFNAFKIIVKGNSWSLEQPGENPLPIDKNDFTVTINGKRIAFDCALIAIHGTPGENGLLQAYFQMLKIPYTTGGVMNSAVTFNKYFSKELVVATGVSLAKDVIIKRGENYVPEEIVEKLGLPVFVKPNESGSSYGVTKVKTIDDLAPAIDKAFTEDEFVIVEEFISGRELTCGVFKGAKNEIVLPVTEIIPETEFFDYDAKYLNKSQEITPAQIPDQLKERIQNFSSKIYDRLQCKGIVRVDYIVRDENIYFLEINTVPGMSAASIVPQQVRATGMNMRDFFTMVVEDAIERSGR</sequence>
<keyword evidence="9 17" id="KW-0067">ATP-binding</keyword>
<evidence type="ECO:0000256" key="5">
    <source>
        <dbReference type="ARBA" id="ARBA00022490"/>
    </source>
</evidence>
<feature type="binding site" evidence="16">
    <location>
        <position position="277"/>
    </location>
    <ligand>
        <name>Mg(2+)</name>
        <dbReference type="ChEBI" id="CHEBI:18420"/>
        <label>1</label>
    </ligand>
</feature>
<keyword evidence="7 16" id="KW-0479">Metal-binding</keyword>
<proteinExistence type="inferred from homology"/>
<keyword evidence="20" id="KW-1185">Reference proteome</keyword>
<feature type="active site" evidence="15">
    <location>
        <position position="17"/>
    </location>
</feature>
<organism evidence="19 20">
    <name type="scientific">Tenuifilum thalassicum</name>
    <dbReference type="NCBI Taxonomy" id="2590900"/>
    <lineage>
        <taxon>Bacteria</taxon>
        <taxon>Pseudomonadati</taxon>
        <taxon>Bacteroidota</taxon>
        <taxon>Bacteroidia</taxon>
        <taxon>Bacteroidales</taxon>
        <taxon>Tenuifilaceae</taxon>
        <taxon>Tenuifilum</taxon>
    </lineage>
</organism>
<dbReference type="SUPFAM" id="SSF56059">
    <property type="entry name" value="Glutathione synthetase ATP-binding domain-like"/>
    <property type="match status" value="1"/>
</dbReference>
<dbReference type="PANTHER" id="PTHR23132">
    <property type="entry name" value="D-ALANINE--D-ALANINE LIGASE"/>
    <property type="match status" value="1"/>
</dbReference>
<feature type="binding site" evidence="16">
    <location>
        <position position="289"/>
    </location>
    <ligand>
        <name>Mg(2+)</name>
        <dbReference type="ChEBI" id="CHEBI:18420"/>
        <label>1</label>
    </ligand>
</feature>
<dbReference type="KEGG" id="ttz:FHG85_11250"/>
<evidence type="ECO:0000256" key="8">
    <source>
        <dbReference type="ARBA" id="ARBA00022741"/>
    </source>
</evidence>
<dbReference type="PROSITE" id="PS00844">
    <property type="entry name" value="DALA_DALA_LIGASE_2"/>
    <property type="match status" value="1"/>
</dbReference>
<comment type="subcellular location">
    <subcellularLocation>
        <location evidence="2 14">Cytoplasm</location>
    </subcellularLocation>
</comment>
<evidence type="ECO:0000259" key="18">
    <source>
        <dbReference type="PROSITE" id="PS50975"/>
    </source>
</evidence>
<feature type="active site" evidence="15">
    <location>
        <position position="300"/>
    </location>
</feature>
<keyword evidence="16" id="KW-0460">Magnesium</keyword>
<dbReference type="GO" id="GO:0008360">
    <property type="term" value="P:regulation of cell shape"/>
    <property type="evidence" value="ECO:0007669"/>
    <property type="project" value="UniProtKB-KW"/>
</dbReference>
<keyword evidence="11 14" id="KW-0573">Peptidoglycan synthesis</keyword>
<keyword evidence="8 17" id="KW-0547">Nucleotide-binding</keyword>
<evidence type="ECO:0000256" key="17">
    <source>
        <dbReference type="PROSITE-ProRule" id="PRU00409"/>
    </source>
</evidence>
<dbReference type="InterPro" id="IPR005905">
    <property type="entry name" value="D_ala_D_ala"/>
</dbReference>
<dbReference type="InterPro" id="IPR013815">
    <property type="entry name" value="ATP_grasp_subdomain_1"/>
</dbReference>
<evidence type="ECO:0000256" key="3">
    <source>
        <dbReference type="ARBA" id="ARBA00010871"/>
    </source>
</evidence>
<dbReference type="PROSITE" id="PS50975">
    <property type="entry name" value="ATP_GRASP"/>
    <property type="match status" value="1"/>
</dbReference>
<keyword evidence="5 14" id="KW-0963">Cytoplasm</keyword>
<dbReference type="GO" id="GO:0008716">
    <property type="term" value="F:D-alanine-D-alanine ligase activity"/>
    <property type="evidence" value="ECO:0007669"/>
    <property type="project" value="UniProtKB-UniRule"/>
</dbReference>
<dbReference type="EC" id="6.3.2.4" evidence="4 14"/>
<evidence type="ECO:0000256" key="1">
    <source>
        <dbReference type="ARBA" id="ARBA00001936"/>
    </source>
</evidence>
<feature type="binding site" evidence="16">
    <location>
        <position position="289"/>
    </location>
    <ligand>
        <name>Mg(2+)</name>
        <dbReference type="ChEBI" id="CHEBI:18420"/>
        <label>2</label>
    </ligand>
</feature>
<evidence type="ECO:0000313" key="19">
    <source>
        <dbReference type="EMBL" id="QKG80814.1"/>
    </source>
</evidence>
<protein>
    <recommendedName>
        <fullName evidence="4 14">D-alanine--D-alanine ligase</fullName>
        <ecNumber evidence="4 14">6.3.2.4</ecNumber>
    </recommendedName>
    <alternativeName>
        <fullName evidence="14">D-Ala-D-Ala ligase</fullName>
    </alternativeName>
    <alternativeName>
        <fullName evidence="14">D-alanylalanine synthetase</fullName>
    </alternativeName>
</protein>
<dbReference type="PROSITE" id="PS00843">
    <property type="entry name" value="DALA_DALA_LIGASE_1"/>
    <property type="match status" value="1"/>
</dbReference>
<evidence type="ECO:0000256" key="16">
    <source>
        <dbReference type="PIRSR" id="PIRSR039102-3"/>
    </source>
</evidence>
<evidence type="ECO:0000256" key="11">
    <source>
        <dbReference type="ARBA" id="ARBA00022984"/>
    </source>
</evidence>
<comment type="cofactor">
    <cofactor evidence="1">
        <name>Mn(2+)</name>
        <dbReference type="ChEBI" id="CHEBI:29035"/>
    </cofactor>
</comment>
<dbReference type="RefSeq" id="WP_173075938.1">
    <property type="nucleotide sequence ID" value="NZ_CP041345.1"/>
</dbReference>
<evidence type="ECO:0000256" key="2">
    <source>
        <dbReference type="ARBA" id="ARBA00004496"/>
    </source>
</evidence>
<comment type="similarity">
    <text evidence="3 14">Belongs to the D-alanine--D-alanine ligase family.</text>
</comment>
<dbReference type="InterPro" id="IPR011095">
    <property type="entry name" value="Dala_Dala_lig_C"/>
</dbReference>
<dbReference type="GO" id="GO:0005524">
    <property type="term" value="F:ATP binding"/>
    <property type="evidence" value="ECO:0007669"/>
    <property type="project" value="UniProtKB-UniRule"/>
</dbReference>
<feature type="active site" evidence="15">
    <location>
        <position position="167"/>
    </location>
</feature>
<evidence type="ECO:0000313" key="20">
    <source>
        <dbReference type="Proteomes" id="UP000500961"/>
    </source>
</evidence>
<reference evidence="19 20" key="1">
    <citation type="submission" date="2019-07" db="EMBL/GenBank/DDBJ databases">
        <title>Thalassofilum flectens gen. nov., sp. nov., a novel moderate thermophilic anaerobe from a shallow sea hot spring in Kunashir Island (Russia), representing a new family in the order Bacteroidales, and proposal of Thalassofilacea fam. nov.</title>
        <authorList>
            <person name="Kochetkova T.V."/>
            <person name="Podosokorskaya O.A."/>
            <person name="Novikov A."/>
            <person name="Elcheninov A.G."/>
            <person name="Toshchakov S.V."/>
            <person name="Kublanov I.V."/>
        </authorList>
    </citation>
    <scope>NUCLEOTIDE SEQUENCE [LARGE SCALE GENOMIC DNA]</scope>
    <source>
        <strain evidence="19 20">38-H</strain>
    </source>
</reference>
<dbReference type="Pfam" id="PF01820">
    <property type="entry name" value="Dala_Dala_lig_N"/>
    <property type="match status" value="1"/>
</dbReference>
<name>A0A7D4AYC0_9BACT</name>
<dbReference type="Gene3D" id="3.40.50.20">
    <property type="match status" value="1"/>
</dbReference>
<dbReference type="InterPro" id="IPR016185">
    <property type="entry name" value="PreATP-grasp_dom_sf"/>
</dbReference>
<dbReference type="InterPro" id="IPR011761">
    <property type="entry name" value="ATP-grasp"/>
</dbReference>
<dbReference type="NCBIfam" id="NF002378">
    <property type="entry name" value="PRK01372.1"/>
    <property type="match status" value="1"/>
</dbReference>
<dbReference type="GO" id="GO:0071555">
    <property type="term" value="P:cell wall organization"/>
    <property type="evidence" value="ECO:0007669"/>
    <property type="project" value="UniProtKB-KW"/>
</dbReference>
<dbReference type="PANTHER" id="PTHR23132:SF23">
    <property type="entry name" value="D-ALANINE--D-ALANINE LIGASE B"/>
    <property type="match status" value="1"/>
</dbReference>
<keyword evidence="10 14" id="KW-0133">Cell shape</keyword>
<feature type="binding site" evidence="16">
    <location>
        <position position="291"/>
    </location>
    <ligand>
        <name>Mg(2+)</name>
        <dbReference type="ChEBI" id="CHEBI:18420"/>
        <label>2</label>
    </ligand>
</feature>
<feature type="domain" description="ATP-grasp" evidence="18">
    <location>
        <begin position="123"/>
        <end position="322"/>
    </location>
</feature>
<evidence type="ECO:0000256" key="6">
    <source>
        <dbReference type="ARBA" id="ARBA00022598"/>
    </source>
</evidence>
<keyword evidence="12 14" id="KW-0961">Cell wall biogenesis/degradation</keyword>
<evidence type="ECO:0000256" key="13">
    <source>
        <dbReference type="ARBA" id="ARBA00047614"/>
    </source>
</evidence>
<dbReference type="GO" id="GO:0046872">
    <property type="term" value="F:metal ion binding"/>
    <property type="evidence" value="ECO:0007669"/>
    <property type="project" value="UniProtKB-KW"/>
</dbReference>
<keyword evidence="6 14" id="KW-0436">Ligase</keyword>
<keyword evidence="16" id="KW-0464">Manganese</keyword>
<dbReference type="NCBIfam" id="NF002527">
    <property type="entry name" value="PRK01966.1-3"/>
    <property type="match status" value="1"/>
</dbReference>
<dbReference type="GO" id="GO:0009252">
    <property type="term" value="P:peptidoglycan biosynthetic process"/>
    <property type="evidence" value="ECO:0007669"/>
    <property type="project" value="UniProtKB-UniRule"/>
</dbReference>
<evidence type="ECO:0000256" key="10">
    <source>
        <dbReference type="ARBA" id="ARBA00022960"/>
    </source>
</evidence>
<evidence type="ECO:0000256" key="9">
    <source>
        <dbReference type="ARBA" id="ARBA00022840"/>
    </source>
</evidence>
<evidence type="ECO:0000256" key="4">
    <source>
        <dbReference type="ARBA" id="ARBA00012216"/>
    </source>
</evidence>
<gene>
    <name evidence="14" type="primary">ddl</name>
    <name evidence="19" type="ORF">FHG85_11250</name>
</gene>
<evidence type="ECO:0000256" key="15">
    <source>
        <dbReference type="PIRSR" id="PIRSR039102-1"/>
    </source>
</evidence>
<evidence type="ECO:0000256" key="12">
    <source>
        <dbReference type="ARBA" id="ARBA00023316"/>
    </source>
</evidence>
<dbReference type="HAMAP" id="MF_00047">
    <property type="entry name" value="Dala_Dala_lig"/>
    <property type="match status" value="1"/>
</dbReference>
<dbReference type="UniPathway" id="UPA00219"/>
<comment type="function">
    <text evidence="14">Cell wall formation.</text>
</comment>
<comment type="pathway">
    <text evidence="14">Cell wall biogenesis; peptidoglycan biosynthesis.</text>
</comment>
<dbReference type="Gene3D" id="3.30.470.20">
    <property type="entry name" value="ATP-grasp fold, B domain"/>
    <property type="match status" value="1"/>
</dbReference>
<dbReference type="EMBL" id="CP041345">
    <property type="protein sequence ID" value="QKG80814.1"/>
    <property type="molecule type" value="Genomic_DNA"/>
</dbReference>